<keyword evidence="1" id="KW-1133">Transmembrane helix</keyword>
<evidence type="ECO:0008006" key="4">
    <source>
        <dbReference type="Google" id="ProtNLM"/>
    </source>
</evidence>
<accession>A0AAV8V2L8</accession>
<dbReference type="AlphaFoldDB" id="A0AAV8V2L8"/>
<name>A0AAV8V2L8_9RHOD</name>
<gene>
    <name evidence="2" type="ORF">NDN08_008223</name>
</gene>
<keyword evidence="1" id="KW-0812">Transmembrane</keyword>
<proteinExistence type="predicted"/>
<evidence type="ECO:0000313" key="3">
    <source>
        <dbReference type="Proteomes" id="UP001157974"/>
    </source>
</evidence>
<dbReference type="Proteomes" id="UP001157974">
    <property type="component" value="Unassembled WGS sequence"/>
</dbReference>
<dbReference type="EMBL" id="JAMWBK010000002">
    <property type="protein sequence ID" value="KAJ8908128.1"/>
    <property type="molecule type" value="Genomic_DNA"/>
</dbReference>
<reference evidence="2 3" key="1">
    <citation type="journal article" date="2023" name="Nat. Commun.">
        <title>Origin of minicircular mitochondrial genomes in red algae.</title>
        <authorList>
            <person name="Lee Y."/>
            <person name="Cho C.H."/>
            <person name="Lee Y.M."/>
            <person name="Park S.I."/>
            <person name="Yang J.H."/>
            <person name="West J.A."/>
            <person name="Bhattacharya D."/>
            <person name="Yoon H.S."/>
        </authorList>
    </citation>
    <scope>NUCLEOTIDE SEQUENCE [LARGE SCALE GENOMIC DNA]</scope>
    <source>
        <strain evidence="2 3">CCMP1338</strain>
        <tissue evidence="2">Whole cell</tissue>
    </source>
</reference>
<sequence length="92" mass="9710">MVNKGRTQICAFGVCRSLRVNGQAPFATVAVLTPAVRASASLAPLMSLLVAVTTKHPELMGTVVIPLLIGGGLIFNGLQMFKKAQMNAQMQL</sequence>
<evidence type="ECO:0000256" key="1">
    <source>
        <dbReference type="SAM" id="Phobius"/>
    </source>
</evidence>
<evidence type="ECO:0000313" key="2">
    <source>
        <dbReference type="EMBL" id="KAJ8908128.1"/>
    </source>
</evidence>
<feature type="transmembrane region" description="Helical" evidence="1">
    <location>
        <begin position="59"/>
        <end position="78"/>
    </location>
</feature>
<organism evidence="2 3">
    <name type="scientific">Rhodosorus marinus</name>
    <dbReference type="NCBI Taxonomy" id="101924"/>
    <lineage>
        <taxon>Eukaryota</taxon>
        <taxon>Rhodophyta</taxon>
        <taxon>Stylonematophyceae</taxon>
        <taxon>Stylonematales</taxon>
        <taxon>Stylonemataceae</taxon>
        <taxon>Rhodosorus</taxon>
    </lineage>
</organism>
<feature type="transmembrane region" description="Helical" evidence="1">
    <location>
        <begin position="26"/>
        <end position="53"/>
    </location>
</feature>
<protein>
    <recommendedName>
        <fullName evidence="4">Sugar phosphate transporter domain-containing protein</fullName>
    </recommendedName>
</protein>
<keyword evidence="1" id="KW-0472">Membrane</keyword>
<keyword evidence="3" id="KW-1185">Reference proteome</keyword>
<comment type="caution">
    <text evidence="2">The sequence shown here is derived from an EMBL/GenBank/DDBJ whole genome shotgun (WGS) entry which is preliminary data.</text>
</comment>